<dbReference type="Proteomes" id="UP001058120">
    <property type="component" value="Chromosome"/>
</dbReference>
<name>A0ABY5Y0F6_9BACT</name>
<proteinExistence type="predicted"/>
<gene>
    <name evidence="2" type="ORF">JBF11_09375</name>
</gene>
<reference evidence="2" key="1">
    <citation type="submission" date="2020-12" db="EMBL/GenBank/DDBJ databases">
        <title>Taurinivorans muris gen. nov., sp. nov., fundamental and realized metabolic niche of a ubiquitous sulfidogenic bacterium in the murine intestine.</title>
        <authorList>
            <person name="Ye H."/>
            <person name="Hanson B.T."/>
            <person name="Loy A."/>
        </authorList>
    </citation>
    <scope>NUCLEOTIDE SEQUENCE</scope>
    <source>
        <strain evidence="2">LT0009</strain>
    </source>
</reference>
<dbReference type="InterPro" id="IPR035093">
    <property type="entry name" value="RelE/ParE_toxin_dom_sf"/>
</dbReference>
<keyword evidence="1" id="KW-1277">Toxin-antitoxin system</keyword>
<evidence type="ECO:0000313" key="3">
    <source>
        <dbReference type="Proteomes" id="UP001058120"/>
    </source>
</evidence>
<dbReference type="Gene3D" id="3.30.2310.20">
    <property type="entry name" value="RelE-like"/>
    <property type="match status" value="1"/>
</dbReference>
<dbReference type="Pfam" id="PF05016">
    <property type="entry name" value="ParE_toxin"/>
    <property type="match status" value="1"/>
</dbReference>
<evidence type="ECO:0000256" key="1">
    <source>
        <dbReference type="ARBA" id="ARBA00022649"/>
    </source>
</evidence>
<protein>
    <submittedName>
        <fullName evidence="2">Type II toxin-antitoxin system RelE/ParE family toxin</fullName>
    </submittedName>
</protein>
<sequence>MPYIVYWTPHALENLEQLYLFLSEKNKDAARTALKIIREKALLLENFPNAGRPSLDLEPEHRELLIPFGETGYVMLCQMGDNTLHILAIKHQKEVNYK</sequence>
<dbReference type="EMBL" id="CP065938">
    <property type="protein sequence ID" value="UWX05640.1"/>
    <property type="molecule type" value="Genomic_DNA"/>
</dbReference>
<evidence type="ECO:0000313" key="2">
    <source>
        <dbReference type="EMBL" id="UWX05640.1"/>
    </source>
</evidence>
<dbReference type="InterPro" id="IPR007712">
    <property type="entry name" value="RelE/ParE_toxin"/>
</dbReference>
<accession>A0ABY5Y0F6</accession>
<keyword evidence="3" id="KW-1185">Reference proteome</keyword>
<organism evidence="2 3">
    <name type="scientific">Taurinivorans muris</name>
    <dbReference type="NCBI Taxonomy" id="2787751"/>
    <lineage>
        <taxon>Bacteria</taxon>
        <taxon>Pseudomonadati</taxon>
        <taxon>Thermodesulfobacteriota</taxon>
        <taxon>Desulfovibrionia</taxon>
        <taxon>Desulfovibrionales</taxon>
        <taxon>Desulfovibrionaceae</taxon>
        <taxon>Taurinivorans</taxon>
    </lineage>
</organism>
<dbReference type="RefSeq" id="WP_334315225.1">
    <property type="nucleotide sequence ID" value="NZ_CP065938.1"/>
</dbReference>